<dbReference type="SUPFAM" id="SSF55961">
    <property type="entry name" value="Bet v1-like"/>
    <property type="match status" value="1"/>
</dbReference>
<dbReference type="Proteomes" id="UP001321047">
    <property type="component" value="Unassembled WGS sequence"/>
</dbReference>
<proteinExistence type="predicted"/>
<evidence type="ECO:0000313" key="3">
    <source>
        <dbReference type="Proteomes" id="UP001321047"/>
    </source>
</evidence>
<sequence>MATYERETRIDAPLDDVWQFHSTSTGLERLTPDWMGLRVESVMGPDGDSDPEVLEAGSELSLSIRPFGVGPRQYWTSVITERVENPGRAYFVDEMIHGPFKTWVHTHSFFADGSETVLRDHVEYELPVGGFTDPLSPFSELGFEGMFRDRHARTREALESTSSLEPPAARE</sequence>
<dbReference type="Pfam" id="PF03364">
    <property type="entry name" value="Polyketide_cyc"/>
    <property type="match status" value="1"/>
</dbReference>
<organism evidence="2 3">
    <name type="scientific">Natronosalvus hydrolyticus</name>
    <dbReference type="NCBI Taxonomy" id="2979988"/>
    <lineage>
        <taxon>Archaea</taxon>
        <taxon>Methanobacteriati</taxon>
        <taxon>Methanobacteriota</taxon>
        <taxon>Stenosarchaea group</taxon>
        <taxon>Halobacteria</taxon>
        <taxon>Halobacteriales</taxon>
        <taxon>Natrialbaceae</taxon>
        <taxon>Natronosalvus</taxon>
    </lineage>
</organism>
<evidence type="ECO:0000259" key="1">
    <source>
        <dbReference type="Pfam" id="PF03364"/>
    </source>
</evidence>
<evidence type="ECO:0000313" key="2">
    <source>
        <dbReference type="EMBL" id="MCU4752320.1"/>
    </source>
</evidence>
<dbReference type="RefSeq" id="WP_342808661.1">
    <property type="nucleotide sequence ID" value="NZ_JAOPJZ010000006.1"/>
</dbReference>
<dbReference type="InterPro" id="IPR023393">
    <property type="entry name" value="START-like_dom_sf"/>
</dbReference>
<keyword evidence="3" id="KW-1185">Reference proteome</keyword>
<comment type="caution">
    <text evidence="2">The sequence shown here is derived from an EMBL/GenBank/DDBJ whole genome shotgun (WGS) entry which is preliminary data.</text>
</comment>
<protein>
    <submittedName>
        <fullName evidence="2">Cyclase</fullName>
    </submittedName>
</protein>
<feature type="domain" description="Coenzyme Q-binding protein COQ10 START" evidence="1">
    <location>
        <begin position="10"/>
        <end position="129"/>
    </location>
</feature>
<dbReference type="Gene3D" id="3.30.530.20">
    <property type="match status" value="1"/>
</dbReference>
<gene>
    <name evidence="2" type="ORF">OB919_10025</name>
</gene>
<dbReference type="InterPro" id="IPR005031">
    <property type="entry name" value="COQ10_START"/>
</dbReference>
<reference evidence="2 3" key="1">
    <citation type="submission" date="2022-09" db="EMBL/GenBank/DDBJ databases">
        <title>Enrichment on poylsaccharides allowed isolation of novel metabolic and taxonomic groups of Haloarchaea.</title>
        <authorList>
            <person name="Sorokin D.Y."/>
            <person name="Elcheninov A.G."/>
            <person name="Khizhniak T.V."/>
            <person name="Kolganova T.V."/>
            <person name="Kublanov I.V."/>
        </authorList>
    </citation>
    <scope>NUCLEOTIDE SEQUENCE [LARGE SCALE GENOMIC DNA]</scope>
    <source>
        <strain evidence="2 3">AArc-curdl1</strain>
    </source>
</reference>
<dbReference type="CDD" id="cd07820">
    <property type="entry name" value="SRPBCC_3"/>
    <property type="match status" value="1"/>
</dbReference>
<accession>A0AAP3E6T6</accession>
<dbReference type="EMBL" id="JAOPJZ010000006">
    <property type="protein sequence ID" value="MCU4752320.1"/>
    <property type="molecule type" value="Genomic_DNA"/>
</dbReference>
<dbReference type="AlphaFoldDB" id="A0AAP3E6T6"/>
<name>A0AAP3E6T6_9EURY</name>